<protein>
    <recommendedName>
        <fullName evidence="7">GCS light chain</fullName>
    </recommendedName>
    <alternativeName>
        <fullName evidence="5">Gamma-ECS regulatory subunit</fullName>
    </alternativeName>
    <alternativeName>
        <fullName evidence="8">Gamma-glutamylcysteine synthetase regulatory subunit</fullName>
    </alternativeName>
    <alternativeName>
        <fullName evidence="6">Glutamate--cysteine ligase modifier subunit</fullName>
    </alternativeName>
</protein>
<evidence type="ECO:0000256" key="3">
    <source>
        <dbReference type="ARBA" id="ARBA00011532"/>
    </source>
</evidence>
<proteinExistence type="inferred from homology"/>
<dbReference type="Proteomes" id="UP000192223">
    <property type="component" value="Unplaced"/>
</dbReference>
<dbReference type="InterPro" id="IPR023210">
    <property type="entry name" value="NADP_OxRdtase_dom"/>
</dbReference>
<dbReference type="Gene3D" id="3.20.20.100">
    <property type="entry name" value="NADP-dependent oxidoreductase domain"/>
    <property type="match status" value="1"/>
</dbReference>
<evidence type="ECO:0000256" key="1">
    <source>
        <dbReference type="ARBA" id="ARBA00005006"/>
    </source>
</evidence>
<dbReference type="OrthoDB" id="5596051at2759"/>
<accession>A0A1W4WMQ0</accession>
<evidence type="ECO:0000259" key="9">
    <source>
        <dbReference type="Pfam" id="PF00248"/>
    </source>
</evidence>
<comment type="pathway">
    <text evidence="1">Sulfur metabolism; glutathione biosynthesis; glutathione from L-cysteine and L-glutamate: step 1/2.</text>
</comment>
<dbReference type="GO" id="GO:0030234">
    <property type="term" value="F:enzyme regulator activity"/>
    <property type="evidence" value="ECO:0007669"/>
    <property type="project" value="TreeGrafter"/>
</dbReference>
<comment type="similarity">
    <text evidence="2">Belongs to the aldo/keto reductase family. Glutamate--cysteine ligase light chain subfamily.</text>
</comment>
<comment type="subunit">
    <text evidence="3">Heterodimer of a catalytic heavy chain and a regulatory light chain.</text>
</comment>
<keyword evidence="11" id="KW-0436">Ligase</keyword>
<dbReference type="InterPro" id="IPR036812">
    <property type="entry name" value="NAD(P)_OxRdtase_dom_sf"/>
</dbReference>
<evidence type="ECO:0000256" key="5">
    <source>
        <dbReference type="ARBA" id="ARBA00030406"/>
    </source>
</evidence>
<dbReference type="Pfam" id="PF00248">
    <property type="entry name" value="Aldo_ket_red"/>
    <property type="match status" value="1"/>
</dbReference>
<sequence length="256" mass="28573">MLDGFKSAIVSTGNILSLNNITKNPKNPTEDLVESLTTTLNEYKNGGPLKSSDSIIIRRKNDDTPLKLSSEDVSKCKIGLKLFLDSDEPSRIKEAIEKAFQTLNVDSANNLVVSYYSHCQQPKEEDTLGKIKSIWSILEGYVNSKKIHQIGIADIEENMFKEVYEWASVKPSIIQINLATCCVVPPTLQEFCTMHGIQLLTHSDPSCILPESSLEFLFGSSVKLNWVIRFLVHIKCRGVLITKGYLVSITKQHPSS</sequence>
<dbReference type="InParanoid" id="A0A1W4WMQ0"/>
<evidence type="ECO:0000256" key="2">
    <source>
        <dbReference type="ARBA" id="ARBA00008612"/>
    </source>
</evidence>
<evidence type="ECO:0000256" key="4">
    <source>
        <dbReference type="ARBA" id="ARBA00022684"/>
    </source>
</evidence>
<dbReference type="FunCoup" id="A0A1W4WMQ0">
    <property type="interactions" value="1341"/>
</dbReference>
<dbReference type="GeneID" id="108737047"/>
<dbReference type="RefSeq" id="XP_018325206.1">
    <property type="nucleotide sequence ID" value="XM_018469704.1"/>
</dbReference>
<dbReference type="InterPro" id="IPR032963">
    <property type="entry name" value="Gclm"/>
</dbReference>
<reference evidence="11" key="1">
    <citation type="submission" date="2025-08" db="UniProtKB">
        <authorList>
            <consortium name="RefSeq"/>
        </authorList>
    </citation>
    <scope>IDENTIFICATION</scope>
    <source>
        <tissue evidence="11">Entire body</tissue>
    </source>
</reference>
<dbReference type="PANTHER" id="PTHR13295">
    <property type="entry name" value="GLUTAMATE CYSTEINE LIGASE REGULATORY SUBUNIT"/>
    <property type="match status" value="1"/>
</dbReference>
<dbReference type="KEGG" id="apln:108737047"/>
<evidence type="ECO:0000256" key="6">
    <source>
        <dbReference type="ARBA" id="ARBA00031154"/>
    </source>
</evidence>
<keyword evidence="4" id="KW-0317">Glutathione biosynthesis</keyword>
<keyword evidence="10" id="KW-1185">Reference proteome</keyword>
<name>A0A1W4WMQ0_AGRPL</name>
<organism evidence="10 11">
    <name type="scientific">Agrilus planipennis</name>
    <name type="common">Emerald ash borer</name>
    <name type="synonym">Agrilus marcopoli</name>
    <dbReference type="NCBI Taxonomy" id="224129"/>
    <lineage>
        <taxon>Eukaryota</taxon>
        <taxon>Metazoa</taxon>
        <taxon>Ecdysozoa</taxon>
        <taxon>Arthropoda</taxon>
        <taxon>Hexapoda</taxon>
        <taxon>Insecta</taxon>
        <taxon>Pterygota</taxon>
        <taxon>Neoptera</taxon>
        <taxon>Endopterygota</taxon>
        <taxon>Coleoptera</taxon>
        <taxon>Polyphaga</taxon>
        <taxon>Elateriformia</taxon>
        <taxon>Buprestoidea</taxon>
        <taxon>Buprestidae</taxon>
        <taxon>Agrilinae</taxon>
        <taxon>Agrilus</taxon>
    </lineage>
</organism>
<dbReference type="AlphaFoldDB" id="A0A1W4WMQ0"/>
<evidence type="ECO:0000313" key="10">
    <source>
        <dbReference type="Proteomes" id="UP000192223"/>
    </source>
</evidence>
<dbReference type="SUPFAM" id="SSF51430">
    <property type="entry name" value="NAD(P)-linked oxidoreductase"/>
    <property type="match status" value="1"/>
</dbReference>
<dbReference type="GO" id="GO:0006750">
    <property type="term" value="P:glutathione biosynthetic process"/>
    <property type="evidence" value="ECO:0007669"/>
    <property type="project" value="UniProtKB-UniPathway"/>
</dbReference>
<gene>
    <name evidence="11" type="primary">LOC108737047</name>
</gene>
<dbReference type="UniPathway" id="UPA00142">
    <property type="reaction ID" value="UER00209"/>
</dbReference>
<dbReference type="GO" id="GO:0016874">
    <property type="term" value="F:ligase activity"/>
    <property type="evidence" value="ECO:0007669"/>
    <property type="project" value="UniProtKB-KW"/>
</dbReference>
<evidence type="ECO:0000256" key="7">
    <source>
        <dbReference type="ARBA" id="ARBA00031732"/>
    </source>
</evidence>
<dbReference type="STRING" id="224129.A0A1W4WMQ0"/>
<dbReference type="PANTHER" id="PTHR13295:SF4">
    <property type="entry name" value="GLUTAMATE--CYSTEINE LIGASE REGULATORY SUBUNIT"/>
    <property type="match status" value="1"/>
</dbReference>
<dbReference type="GO" id="GO:0035226">
    <property type="term" value="F:glutamate-cysteine ligase catalytic subunit binding"/>
    <property type="evidence" value="ECO:0007669"/>
    <property type="project" value="InterPro"/>
</dbReference>
<evidence type="ECO:0000256" key="8">
    <source>
        <dbReference type="ARBA" id="ARBA00032926"/>
    </source>
</evidence>
<evidence type="ECO:0000313" key="11">
    <source>
        <dbReference type="RefSeq" id="XP_018325206.1"/>
    </source>
</evidence>
<feature type="domain" description="NADP-dependent oxidoreductase" evidence="9">
    <location>
        <begin position="79"/>
        <end position="203"/>
    </location>
</feature>
<dbReference type="CTD" id="2730"/>
<dbReference type="GO" id="GO:0017109">
    <property type="term" value="C:glutamate-cysteine ligase complex"/>
    <property type="evidence" value="ECO:0007669"/>
    <property type="project" value="TreeGrafter"/>
</dbReference>